<evidence type="ECO:0000256" key="6">
    <source>
        <dbReference type="ARBA" id="ARBA00023136"/>
    </source>
</evidence>
<dbReference type="Gene3D" id="4.10.93.10">
    <property type="entry name" value="Mitochondrial cytochrome c oxidase subunit VIc/VIIs"/>
    <property type="match status" value="1"/>
</dbReference>
<evidence type="ECO:0000256" key="8">
    <source>
        <dbReference type="SAM" id="Phobius"/>
    </source>
</evidence>
<keyword evidence="5" id="KW-0496">Mitochondrion</keyword>
<organism evidence="9 10">
    <name type="scientific">Acrobeloides nanus</name>
    <dbReference type="NCBI Taxonomy" id="290746"/>
    <lineage>
        <taxon>Eukaryota</taxon>
        <taxon>Metazoa</taxon>
        <taxon>Ecdysozoa</taxon>
        <taxon>Nematoda</taxon>
        <taxon>Chromadorea</taxon>
        <taxon>Rhabditida</taxon>
        <taxon>Tylenchina</taxon>
        <taxon>Cephalobomorpha</taxon>
        <taxon>Cephaloboidea</taxon>
        <taxon>Cephalobidae</taxon>
        <taxon>Acrobeloides</taxon>
    </lineage>
</organism>
<dbReference type="WBParaSite" id="ACRNAN_scaffold4681.g13096.t1">
    <property type="protein sequence ID" value="ACRNAN_scaffold4681.g13096.t1"/>
    <property type="gene ID" value="ACRNAN_scaffold4681.g13096"/>
</dbReference>
<accession>A0A914DYV5</accession>
<reference evidence="10" key="1">
    <citation type="submission" date="2022-11" db="UniProtKB">
        <authorList>
            <consortium name="WormBaseParasite"/>
        </authorList>
    </citation>
    <scope>IDENTIFICATION</scope>
</reference>
<dbReference type="AlphaFoldDB" id="A0A914DYV5"/>
<feature type="region of interest" description="Disordered" evidence="7">
    <location>
        <begin position="1"/>
        <end position="26"/>
    </location>
</feature>
<keyword evidence="2 8" id="KW-0812">Transmembrane</keyword>
<dbReference type="Proteomes" id="UP000887540">
    <property type="component" value="Unplaced"/>
</dbReference>
<evidence type="ECO:0000256" key="5">
    <source>
        <dbReference type="ARBA" id="ARBA00023128"/>
    </source>
</evidence>
<comment type="subcellular location">
    <subcellularLocation>
        <location evidence="1">Mitochondrion inner membrane</location>
    </subcellularLocation>
</comment>
<evidence type="ECO:0000256" key="3">
    <source>
        <dbReference type="ARBA" id="ARBA00022792"/>
    </source>
</evidence>
<evidence type="ECO:0000256" key="7">
    <source>
        <dbReference type="SAM" id="MobiDB-lite"/>
    </source>
</evidence>
<dbReference type="Pfam" id="PF02937">
    <property type="entry name" value="COX6C"/>
    <property type="match status" value="1"/>
</dbReference>
<keyword evidence="9" id="KW-1185">Reference proteome</keyword>
<evidence type="ECO:0000313" key="9">
    <source>
        <dbReference type="Proteomes" id="UP000887540"/>
    </source>
</evidence>
<keyword evidence="3" id="KW-0999">Mitochondrion inner membrane</keyword>
<sequence>MNEEQEDEEQAIQLDERQEDDVKTAEMSKPQLRDIVINTHRRFFAGHIAISLLGSALFGIVAWRWYKKEGVYFDNYDAYKHFEILCRAQQERGVVWMKTCPHELAKKWKDAGKAIAPLAKSDSLP</sequence>
<dbReference type="GO" id="GO:0005743">
    <property type="term" value="C:mitochondrial inner membrane"/>
    <property type="evidence" value="ECO:0007669"/>
    <property type="project" value="UniProtKB-SubCell"/>
</dbReference>
<feature type="compositionally biased region" description="Acidic residues" evidence="7">
    <location>
        <begin position="1"/>
        <end position="10"/>
    </location>
</feature>
<dbReference type="InterPro" id="IPR034884">
    <property type="entry name" value="Cytochrome_c_oxidase_VIc/VIIs"/>
</dbReference>
<name>A0A914DYV5_9BILA</name>
<proteinExistence type="predicted"/>
<protein>
    <submittedName>
        <fullName evidence="10">Mitochondrial cytochrome c oxidase subunit VIc/VIIs domain-containing protein</fullName>
    </submittedName>
</protein>
<evidence type="ECO:0000256" key="2">
    <source>
        <dbReference type="ARBA" id="ARBA00022692"/>
    </source>
</evidence>
<feature type="transmembrane region" description="Helical" evidence="8">
    <location>
        <begin position="43"/>
        <end position="66"/>
    </location>
</feature>
<evidence type="ECO:0000313" key="10">
    <source>
        <dbReference type="WBParaSite" id="ACRNAN_scaffold4681.g13096.t1"/>
    </source>
</evidence>
<keyword evidence="4 8" id="KW-1133">Transmembrane helix</keyword>
<evidence type="ECO:0000256" key="4">
    <source>
        <dbReference type="ARBA" id="ARBA00022989"/>
    </source>
</evidence>
<dbReference type="InterPro" id="IPR037169">
    <property type="entry name" value="Cytochrome_c_oxidase_VIc_sf"/>
</dbReference>
<evidence type="ECO:0000256" key="1">
    <source>
        <dbReference type="ARBA" id="ARBA00004273"/>
    </source>
</evidence>
<keyword evidence="6 8" id="KW-0472">Membrane</keyword>
<feature type="compositionally biased region" description="Basic and acidic residues" evidence="7">
    <location>
        <begin position="14"/>
        <end position="26"/>
    </location>
</feature>